<proteinExistence type="predicted"/>
<comment type="caution">
    <text evidence="2">The sequence shown here is derived from an EMBL/GenBank/DDBJ whole genome shotgun (WGS) entry which is preliminary data.</text>
</comment>
<evidence type="ECO:0008006" key="4">
    <source>
        <dbReference type="Google" id="ProtNLM"/>
    </source>
</evidence>
<name>A0ABT0UTF8_9ACTN</name>
<feature type="region of interest" description="Disordered" evidence="1">
    <location>
        <begin position="100"/>
        <end position="121"/>
    </location>
</feature>
<protein>
    <recommendedName>
        <fullName evidence="4">WXG100 family type VII secretion target</fullName>
    </recommendedName>
</protein>
<gene>
    <name evidence="2" type="ORF">NBG84_23755</name>
</gene>
<dbReference type="EMBL" id="JAMQAW010000029">
    <property type="protein sequence ID" value="MCM2391269.1"/>
    <property type="molecule type" value="Genomic_DNA"/>
</dbReference>
<feature type="region of interest" description="Disordered" evidence="1">
    <location>
        <begin position="455"/>
        <end position="488"/>
    </location>
</feature>
<feature type="compositionally biased region" description="Basic and acidic residues" evidence="1">
    <location>
        <begin position="476"/>
        <end position="488"/>
    </location>
</feature>
<evidence type="ECO:0000313" key="3">
    <source>
        <dbReference type="Proteomes" id="UP001431429"/>
    </source>
</evidence>
<accession>A0ABT0UTF8</accession>
<sequence length="488" mass="53437">MAAFGYSDLIALDLGKLNTAVGDWQTMVGELAKLKTEVTDGMVKKSAAARWEGVNASVTKEFVGSTAKEFGDLHAQAQSIHSVLADAHGELTRIQKQARKLTEEARRGNPERYPEADPGLLISDGSNGTVKVVSTICDAQGPSQRTQDMVQWYADTLTGLVAHAAEVDAAVTRALKTIHGGDPFNAGHATHTSLDQDQLPRAMKLAALGGDANDRQQDELRRLWQSLSPQARAELWMGQRDNLLAAGLLSPTVKKVAADRGSGRFDSEDPGGDEWITREKMHLLITGSEWSGMNDAGKHMMHYLDRSGDPLELPVDRMLSDDEDFKNHIDNQIRRRQDEWREQALAEFHRNGGKPIAIPVETVNRDYTFDQEKEGNWYYAVGSTRSNVTGIVTVTPDATGQPRVGLEYQANAWDRYNWDKGKGVQIGPVDIPDGEMGRQHTVGHAQEFDMAGSSSVKHYDLGGATPNTDPLPKPPDPGRDGGRTDPGR</sequence>
<reference evidence="2" key="1">
    <citation type="submission" date="2022-06" db="EMBL/GenBank/DDBJ databases">
        <title>Genome public.</title>
        <authorList>
            <person name="Sun Q."/>
        </authorList>
    </citation>
    <scope>NUCLEOTIDE SEQUENCE</scope>
    <source>
        <strain evidence="2">CWNU-1</strain>
    </source>
</reference>
<dbReference type="RefSeq" id="WP_250921589.1">
    <property type="nucleotide sequence ID" value="NZ_JAMQAW010000029.1"/>
</dbReference>
<organism evidence="2 3">
    <name type="scientific">Streptomyces albipurpureus</name>
    <dbReference type="NCBI Taxonomy" id="2897419"/>
    <lineage>
        <taxon>Bacteria</taxon>
        <taxon>Bacillati</taxon>
        <taxon>Actinomycetota</taxon>
        <taxon>Actinomycetes</taxon>
        <taxon>Kitasatosporales</taxon>
        <taxon>Streptomycetaceae</taxon>
        <taxon>Streptomyces</taxon>
    </lineage>
</organism>
<dbReference type="Proteomes" id="UP001431429">
    <property type="component" value="Unassembled WGS sequence"/>
</dbReference>
<evidence type="ECO:0000256" key="1">
    <source>
        <dbReference type="SAM" id="MobiDB-lite"/>
    </source>
</evidence>
<keyword evidence="3" id="KW-1185">Reference proteome</keyword>
<feature type="compositionally biased region" description="Basic and acidic residues" evidence="1">
    <location>
        <begin position="100"/>
        <end position="115"/>
    </location>
</feature>
<evidence type="ECO:0000313" key="2">
    <source>
        <dbReference type="EMBL" id="MCM2391269.1"/>
    </source>
</evidence>